<dbReference type="AlphaFoldDB" id="A0AA88NN08"/>
<evidence type="ECO:0000313" key="1">
    <source>
        <dbReference type="EMBL" id="KAK2861957.1"/>
    </source>
</evidence>
<proteinExistence type="predicted"/>
<comment type="caution">
    <text evidence="1">The sequence shown here is derived from an EMBL/GenBank/DDBJ whole genome shotgun (WGS) entry which is preliminary data.</text>
</comment>
<protein>
    <submittedName>
        <fullName evidence="1">Uncharacterized protein</fullName>
    </submittedName>
</protein>
<gene>
    <name evidence="1" type="ORF">Q5P01_001490</name>
</gene>
<accession>A0AA88NN08</accession>
<keyword evidence="2" id="KW-1185">Reference proteome</keyword>
<dbReference type="EMBL" id="JAUPFM010000001">
    <property type="protein sequence ID" value="KAK2861957.1"/>
    <property type="molecule type" value="Genomic_DNA"/>
</dbReference>
<organism evidence="1 2">
    <name type="scientific">Channa striata</name>
    <name type="common">Snakehead murrel</name>
    <name type="synonym">Ophicephalus striatus</name>
    <dbReference type="NCBI Taxonomy" id="64152"/>
    <lineage>
        <taxon>Eukaryota</taxon>
        <taxon>Metazoa</taxon>
        <taxon>Chordata</taxon>
        <taxon>Craniata</taxon>
        <taxon>Vertebrata</taxon>
        <taxon>Euteleostomi</taxon>
        <taxon>Actinopterygii</taxon>
        <taxon>Neopterygii</taxon>
        <taxon>Teleostei</taxon>
        <taxon>Neoteleostei</taxon>
        <taxon>Acanthomorphata</taxon>
        <taxon>Anabantaria</taxon>
        <taxon>Anabantiformes</taxon>
        <taxon>Channoidei</taxon>
        <taxon>Channidae</taxon>
        <taxon>Channa</taxon>
    </lineage>
</organism>
<reference evidence="1" key="1">
    <citation type="submission" date="2023-07" db="EMBL/GenBank/DDBJ databases">
        <title>Chromosome-level Genome Assembly of Striped Snakehead (Channa striata).</title>
        <authorList>
            <person name="Liu H."/>
        </authorList>
    </citation>
    <scope>NUCLEOTIDE SEQUENCE</scope>
    <source>
        <strain evidence="1">Gz</strain>
        <tissue evidence="1">Muscle</tissue>
    </source>
</reference>
<dbReference type="Proteomes" id="UP001187415">
    <property type="component" value="Unassembled WGS sequence"/>
</dbReference>
<name>A0AA88NN08_CHASR</name>
<sequence length="73" mass="7723">MGGSQSKEGRYQQQRKILLKSSASTALKVTGYYTHPSFPSGHGSSPHIPNCATSGYVGHAPHCHPGEVLVDMG</sequence>
<evidence type="ECO:0000313" key="2">
    <source>
        <dbReference type="Proteomes" id="UP001187415"/>
    </source>
</evidence>